<dbReference type="AlphaFoldDB" id="A0AAF0UNW4"/>
<keyword evidence="1" id="KW-0472">Membrane</keyword>
<sequence length="52" mass="5631">KAHYTGTKGKVRPFNDSPSGLGDSQAFISSFFSALSFFLQCSVHAFLQTSNT</sequence>
<evidence type="ECO:0000256" key="1">
    <source>
        <dbReference type="SAM" id="Phobius"/>
    </source>
</evidence>
<feature type="transmembrane region" description="Helical" evidence="1">
    <location>
        <begin position="26"/>
        <end position="47"/>
    </location>
</feature>
<name>A0AAF0UNW4_SOLVR</name>
<accession>A0AAF0UNW4</accession>
<organism evidence="2 3">
    <name type="scientific">Solanum verrucosum</name>
    <dbReference type="NCBI Taxonomy" id="315347"/>
    <lineage>
        <taxon>Eukaryota</taxon>
        <taxon>Viridiplantae</taxon>
        <taxon>Streptophyta</taxon>
        <taxon>Embryophyta</taxon>
        <taxon>Tracheophyta</taxon>
        <taxon>Spermatophyta</taxon>
        <taxon>Magnoliopsida</taxon>
        <taxon>eudicotyledons</taxon>
        <taxon>Gunneridae</taxon>
        <taxon>Pentapetalae</taxon>
        <taxon>asterids</taxon>
        <taxon>lamiids</taxon>
        <taxon>Solanales</taxon>
        <taxon>Solanaceae</taxon>
        <taxon>Solanoideae</taxon>
        <taxon>Solaneae</taxon>
        <taxon>Solanum</taxon>
    </lineage>
</organism>
<reference evidence="2" key="1">
    <citation type="submission" date="2023-08" db="EMBL/GenBank/DDBJ databases">
        <title>A de novo genome assembly of Solanum verrucosum Schlechtendal, a Mexican diploid species geographically isolated from the other diploid A-genome species in potato relatives.</title>
        <authorList>
            <person name="Hosaka K."/>
        </authorList>
    </citation>
    <scope>NUCLEOTIDE SEQUENCE</scope>
    <source>
        <tissue evidence="2">Young leaves</tissue>
    </source>
</reference>
<keyword evidence="1" id="KW-1133">Transmembrane helix</keyword>
<dbReference type="EMBL" id="CP133621">
    <property type="protein sequence ID" value="WMV50138.1"/>
    <property type="molecule type" value="Genomic_DNA"/>
</dbReference>
<protein>
    <submittedName>
        <fullName evidence="2">Uncharacterized protein</fullName>
    </submittedName>
</protein>
<feature type="non-terminal residue" evidence="2">
    <location>
        <position position="1"/>
    </location>
</feature>
<gene>
    <name evidence="2" type="ORF">MTR67_043523</name>
</gene>
<keyword evidence="1" id="KW-0812">Transmembrane</keyword>
<evidence type="ECO:0000313" key="3">
    <source>
        <dbReference type="Proteomes" id="UP001234989"/>
    </source>
</evidence>
<dbReference type="Proteomes" id="UP001234989">
    <property type="component" value="Chromosome 10"/>
</dbReference>
<evidence type="ECO:0000313" key="2">
    <source>
        <dbReference type="EMBL" id="WMV50138.1"/>
    </source>
</evidence>
<proteinExistence type="predicted"/>
<keyword evidence="3" id="KW-1185">Reference proteome</keyword>